<keyword evidence="5" id="KW-0804">Transcription</keyword>
<keyword evidence="2" id="KW-0067">ATP-binding</keyword>
<evidence type="ECO:0000256" key="4">
    <source>
        <dbReference type="ARBA" id="ARBA00023125"/>
    </source>
</evidence>
<dbReference type="SMART" id="SM00382">
    <property type="entry name" value="AAA"/>
    <property type="match status" value="1"/>
</dbReference>
<comment type="caution">
    <text evidence="9">The sequence shown here is derived from an EMBL/GenBank/DDBJ whole genome shotgun (WGS) entry which is preliminary data.</text>
</comment>
<evidence type="ECO:0000259" key="8">
    <source>
        <dbReference type="PROSITE" id="PS50110"/>
    </source>
</evidence>
<accession>A0ABU5V825</accession>
<dbReference type="PANTHER" id="PTHR32071">
    <property type="entry name" value="TRANSCRIPTIONAL REGULATORY PROTEIN"/>
    <property type="match status" value="1"/>
</dbReference>
<dbReference type="SUPFAM" id="SSF46689">
    <property type="entry name" value="Homeodomain-like"/>
    <property type="match status" value="1"/>
</dbReference>
<evidence type="ECO:0000313" key="10">
    <source>
        <dbReference type="Proteomes" id="UP001301653"/>
    </source>
</evidence>
<keyword evidence="1" id="KW-0547">Nucleotide-binding</keyword>
<dbReference type="PROSITE" id="PS00688">
    <property type="entry name" value="SIGMA54_INTERACT_3"/>
    <property type="match status" value="1"/>
</dbReference>
<dbReference type="EMBL" id="JAYFUH010000249">
    <property type="protein sequence ID" value="MEA5668660.1"/>
    <property type="molecule type" value="Genomic_DNA"/>
</dbReference>
<dbReference type="Proteomes" id="UP001301653">
    <property type="component" value="Unassembled WGS sequence"/>
</dbReference>
<dbReference type="InterPro" id="IPR002078">
    <property type="entry name" value="Sigma_54_int"/>
</dbReference>
<dbReference type="Gene3D" id="1.10.10.60">
    <property type="entry name" value="Homeodomain-like"/>
    <property type="match status" value="1"/>
</dbReference>
<dbReference type="InterPro" id="IPR011006">
    <property type="entry name" value="CheY-like_superfamily"/>
</dbReference>
<dbReference type="InterPro" id="IPR003593">
    <property type="entry name" value="AAA+_ATPase"/>
</dbReference>
<dbReference type="InterPro" id="IPR001789">
    <property type="entry name" value="Sig_transdc_resp-reg_receiver"/>
</dbReference>
<dbReference type="PROSITE" id="PS50110">
    <property type="entry name" value="RESPONSE_REGULATORY"/>
    <property type="match status" value="1"/>
</dbReference>
<evidence type="ECO:0000256" key="5">
    <source>
        <dbReference type="ARBA" id="ARBA00023163"/>
    </source>
</evidence>
<dbReference type="PROSITE" id="PS00675">
    <property type="entry name" value="SIGMA54_INTERACT_1"/>
    <property type="match status" value="1"/>
</dbReference>
<evidence type="ECO:0000256" key="1">
    <source>
        <dbReference type="ARBA" id="ARBA00022741"/>
    </source>
</evidence>
<dbReference type="Pfam" id="PF02954">
    <property type="entry name" value="HTH_8"/>
    <property type="match status" value="1"/>
</dbReference>
<feature type="modified residue" description="4-aspartylphosphate" evidence="6">
    <location>
        <position position="55"/>
    </location>
</feature>
<dbReference type="PRINTS" id="PR01590">
    <property type="entry name" value="HTHFIS"/>
</dbReference>
<dbReference type="InterPro" id="IPR058031">
    <property type="entry name" value="AAA_lid_NorR"/>
</dbReference>
<dbReference type="CDD" id="cd00009">
    <property type="entry name" value="AAA"/>
    <property type="match status" value="1"/>
</dbReference>
<dbReference type="SMART" id="SM00448">
    <property type="entry name" value="REC"/>
    <property type="match status" value="1"/>
</dbReference>
<organism evidence="9 10">
    <name type="scientific">Stenotrophomonas capsici</name>
    <dbReference type="NCBI Taxonomy" id="3110230"/>
    <lineage>
        <taxon>Bacteria</taxon>
        <taxon>Pseudomonadati</taxon>
        <taxon>Pseudomonadota</taxon>
        <taxon>Gammaproteobacteria</taxon>
        <taxon>Lysobacterales</taxon>
        <taxon>Lysobacteraceae</taxon>
        <taxon>Stenotrophomonas</taxon>
    </lineage>
</organism>
<dbReference type="Gene3D" id="3.40.50.300">
    <property type="entry name" value="P-loop containing nucleotide triphosphate hydrolases"/>
    <property type="match status" value="1"/>
</dbReference>
<keyword evidence="10" id="KW-1185">Reference proteome</keyword>
<dbReference type="InterPro" id="IPR027417">
    <property type="entry name" value="P-loop_NTPase"/>
</dbReference>
<dbReference type="Pfam" id="PF00072">
    <property type="entry name" value="Response_reg"/>
    <property type="match status" value="1"/>
</dbReference>
<dbReference type="InterPro" id="IPR009057">
    <property type="entry name" value="Homeodomain-like_sf"/>
</dbReference>
<dbReference type="RefSeq" id="WP_323439216.1">
    <property type="nucleotide sequence ID" value="NZ_JAYFUH010000249.1"/>
</dbReference>
<dbReference type="Pfam" id="PF00158">
    <property type="entry name" value="Sigma54_activat"/>
    <property type="match status" value="1"/>
</dbReference>
<evidence type="ECO:0000313" key="9">
    <source>
        <dbReference type="EMBL" id="MEA5668660.1"/>
    </source>
</evidence>
<name>A0ABU5V825_9GAMM</name>
<sequence length="465" mass="50117">MNATHSALIVDDERDIRELLVLTLGRMGLRISTAANLAEARELLASNPFDLCLTDMRLPDGNGIELVAEITRDYPRTPVAMITAFGSMDLAVEALKAGAFDFVSKPVDINVLRGLVRHAIELNNAARPSTPPPPENATRLLGGSTAMDELRATIAKVARSQAPVYILGESGVGKELVARTIHDQGARAAGPFIPVNCGAIPGELMESEFFGHRKGSFTGAHADKPGLFQAANGGTLFLDEVAELPLQMQVKLLRAIQEKSVRPVGASTEVPVDVRILSATHKDLGALVQDGRFRHDLYYRINVIELRVPPLRERRGDLPQLAGAILDRLARSQNQKPPVLSPSALDALAGYSFPGNVRELENILERALALADGDTIDASDLRLPAPKPASVLQPEGPGAGAAVTEEAVIDIDPSGAALPSYIEQMERAAIQKALEENRWNKTRTAAQLGITFRALRYKLKKLGME</sequence>
<dbReference type="InterPro" id="IPR025944">
    <property type="entry name" value="Sigma_54_int_dom_CS"/>
</dbReference>
<keyword evidence="3" id="KW-0805">Transcription regulation</keyword>
<keyword evidence="6" id="KW-0597">Phosphoprotein</keyword>
<dbReference type="InterPro" id="IPR025662">
    <property type="entry name" value="Sigma_54_int_dom_ATP-bd_1"/>
</dbReference>
<dbReference type="PROSITE" id="PS00676">
    <property type="entry name" value="SIGMA54_INTERACT_2"/>
    <property type="match status" value="1"/>
</dbReference>
<gene>
    <name evidence="9" type="ORF">VA603_14020</name>
</gene>
<dbReference type="Gene3D" id="1.10.8.60">
    <property type="match status" value="1"/>
</dbReference>
<dbReference type="PROSITE" id="PS50045">
    <property type="entry name" value="SIGMA54_INTERACT_4"/>
    <property type="match status" value="1"/>
</dbReference>
<keyword evidence="4" id="KW-0238">DNA-binding</keyword>
<dbReference type="InterPro" id="IPR025943">
    <property type="entry name" value="Sigma_54_int_dom_ATP-bd_2"/>
</dbReference>
<dbReference type="Pfam" id="PF25601">
    <property type="entry name" value="AAA_lid_14"/>
    <property type="match status" value="1"/>
</dbReference>
<evidence type="ECO:0000256" key="3">
    <source>
        <dbReference type="ARBA" id="ARBA00023015"/>
    </source>
</evidence>
<dbReference type="SUPFAM" id="SSF52172">
    <property type="entry name" value="CheY-like"/>
    <property type="match status" value="1"/>
</dbReference>
<dbReference type="Gene3D" id="3.40.50.2300">
    <property type="match status" value="1"/>
</dbReference>
<proteinExistence type="predicted"/>
<feature type="domain" description="Response regulatory" evidence="8">
    <location>
        <begin position="6"/>
        <end position="120"/>
    </location>
</feature>
<reference evidence="9 10" key="1">
    <citation type="submission" date="2023-12" db="EMBL/GenBank/DDBJ databases">
        <title>Stenotrophomonas guangdongensis sp. nov., isolated from wilted pepper plants (Capsicum annuum).</title>
        <authorList>
            <person name="Qiu M."/>
            <person name="Li Y."/>
            <person name="Liu Q."/>
            <person name="Zhang X."/>
            <person name="Huang Y."/>
            <person name="Guo R."/>
            <person name="Hu M."/>
            <person name="Zhou J."/>
            <person name="Zhou X."/>
        </authorList>
    </citation>
    <scope>NUCLEOTIDE SEQUENCE [LARGE SCALE GENOMIC DNA]</scope>
    <source>
        <strain evidence="9 10">MH1</strain>
    </source>
</reference>
<dbReference type="SUPFAM" id="SSF52540">
    <property type="entry name" value="P-loop containing nucleoside triphosphate hydrolases"/>
    <property type="match status" value="1"/>
</dbReference>
<feature type="domain" description="Sigma-54 factor interaction" evidence="7">
    <location>
        <begin position="140"/>
        <end position="369"/>
    </location>
</feature>
<dbReference type="InterPro" id="IPR002197">
    <property type="entry name" value="HTH_Fis"/>
</dbReference>
<evidence type="ECO:0000256" key="6">
    <source>
        <dbReference type="PROSITE-ProRule" id="PRU00169"/>
    </source>
</evidence>
<dbReference type="PANTHER" id="PTHR32071:SF100">
    <property type="entry name" value="RESPONSE REGULATOR PROTEIN PILR"/>
    <property type="match status" value="1"/>
</dbReference>
<evidence type="ECO:0000256" key="2">
    <source>
        <dbReference type="ARBA" id="ARBA00022840"/>
    </source>
</evidence>
<evidence type="ECO:0000259" key="7">
    <source>
        <dbReference type="PROSITE" id="PS50045"/>
    </source>
</evidence>
<protein>
    <submittedName>
        <fullName evidence="9">Sigma-54 dependent transcriptional regulator</fullName>
    </submittedName>
</protein>